<dbReference type="Pfam" id="PF04509">
    <property type="entry name" value="CheC"/>
    <property type="match status" value="2"/>
</dbReference>
<keyword evidence="1" id="KW-0145">Chemotaxis</keyword>
<dbReference type="AlphaFoldDB" id="A0A660L7B9"/>
<name>A0A660L7B9_9ACTN</name>
<keyword evidence="2" id="KW-0378">Hydrolase</keyword>
<gene>
    <name evidence="4" type="ORF">C8N24_5492</name>
</gene>
<evidence type="ECO:0000313" key="5">
    <source>
        <dbReference type="Proteomes" id="UP000278962"/>
    </source>
</evidence>
<protein>
    <submittedName>
        <fullName evidence="4">Chemotaxis protein CheC</fullName>
    </submittedName>
</protein>
<organism evidence="4 5">
    <name type="scientific">Solirubrobacter pauli</name>
    <dbReference type="NCBI Taxonomy" id="166793"/>
    <lineage>
        <taxon>Bacteria</taxon>
        <taxon>Bacillati</taxon>
        <taxon>Actinomycetota</taxon>
        <taxon>Thermoleophilia</taxon>
        <taxon>Solirubrobacterales</taxon>
        <taxon>Solirubrobacteraceae</taxon>
        <taxon>Solirubrobacter</taxon>
    </lineage>
</organism>
<proteinExistence type="predicted"/>
<comment type="caution">
    <text evidence="4">The sequence shown here is derived from an EMBL/GenBank/DDBJ whole genome shotgun (WGS) entry which is preliminary data.</text>
</comment>
<keyword evidence="5" id="KW-1185">Reference proteome</keyword>
<dbReference type="Gene3D" id="3.40.1550.10">
    <property type="entry name" value="CheC-like"/>
    <property type="match status" value="1"/>
</dbReference>
<evidence type="ECO:0000256" key="1">
    <source>
        <dbReference type="ARBA" id="ARBA00022500"/>
    </source>
</evidence>
<dbReference type="RefSeq" id="WP_121256057.1">
    <property type="nucleotide sequence ID" value="NZ_RBIL01000002.1"/>
</dbReference>
<feature type="domain" description="CheC-like protein" evidence="3">
    <location>
        <begin position="8"/>
        <end position="42"/>
    </location>
</feature>
<dbReference type="SUPFAM" id="SSF103039">
    <property type="entry name" value="CheC-like"/>
    <property type="match status" value="1"/>
</dbReference>
<dbReference type="GO" id="GO:0016787">
    <property type="term" value="F:hydrolase activity"/>
    <property type="evidence" value="ECO:0007669"/>
    <property type="project" value="UniProtKB-KW"/>
</dbReference>
<dbReference type="OrthoDB" id="9812187at2"/>
<dbReference type="CDD" id="cd17909">
    <property type="entry name" value="CheC_ClassI"/>
    <property type="match status" value="1"/>
</dbReference>
<dbReference type="InterPro" id="IPR028976">
    <property type="entry name" value="CheC-like_sf"/>
</dbReference>
<dbReference type="PANTHER" id="PTHR43693">
    <property type="entry name" value="PROTEIN PHOSPHATASE CHEZ"/>
    <property type="match status" value="1"/>
</dbReference>
<dbReference type="EMBL" id="RBIL01000002">
    <property type="protein sequence ID" value="RKQ87470.1"/>
    <property type="molecule type" value="Genomic_DNA"/>
</dbReference>
<feature type="domain" description="CheC-like protein" evidence="3">
    <location>
        <begin position="103"/>
        <end position="134"/>
    </location>
</feature>
<evidence type="ECO:0000313" key="4">
    <source>
        <dbReference type="EMBL" id="RKQ87470.1"/>
    </source>
</evidence>
<reference evidence="4 5" key="1">
    <citation type="submission" date="2018-10" db="EMBL/GenBank/DDBJ databases">
        <title>Genomic Encyclopedia of Archaeal and Bacterial Type Strains, Phase II (KMG-II): from individual species to whole genera.</title>
        <authorList>
            <person name="Goeker M."/>
        </authorList>
    </citation>
    <scope>NUCLEOTIDE SEQUENCE [LARGE SCALE GENOMIC DNA]</scope>
    <source>
        <strain evidence="4 5">DSM 14954</strain>
    </source>
</reference>
<dbReference type="InterPro" id="IPR007597">
    <property type="entry name" value="CheC"/>
</dbReference>
<dbReference type="PANTHER" id="PTHR43693:SF1">
    <property type="entry name" value="PROTEIN PHOSPHATASE CHEZ"/>
    <property type="match status" value="1"/>
</dbReference>
<evidence type="ECO:0000256" key="2">
    <source>
        <dbReference type="ARBA" id="ARBA00022801"/>
    </source>
</evidence>
<dbReference type="GO" id="GO:0006935">
    <property type="term" value="P:chemotaxis"/>
    <property type="evidence" value="ECO:0007669"/>
    <property type="project" value="UniProtKB-KW"/>
</dbReference>
<sequence>MTRYTDTQLDALRELANIGSGTASTALSGMLGKSVDISVPNAFVLPMAEAVGSIGDPESDSTGVVLGIVGEMPGSVLLLFTPKDAELMCGLLGVEAGSEYGISALMEIGNIVGASYINALGQMIGMELEPTPPAAATDMLGAIVQSVLAERAGAGDVALLLDSDLVVEGEDCSVSFLLVPDQGGVEQMLERLGV</sequence>
<accession>A0A660L7B9</accession>
<dbReference type="InterPro" id="IPR050992">
    <property type="entry name" value="CheZ_family_phosphatases"/>
</dbReference>
<dbReference type="Proteomes" id="UP000278962">
    <property type="component" value="Unassembled WGS sequence"/>
</dbReference>
<evidence type="ECO:0000259" key="3">
    <source>
        <dbReference type="Pfam" id="PF04509"/>
    </source>
</evidence>